<dbReference type="PANTHER" id="PTHR30272">
    <property type="entry name" value="3-HYDROXYACYL-[ACYL-CARRIER-PROTEIN] DEHYDRATASE"/>
    <property type="match status" value="1"/>
</dbReference>
<gene>
    <name evidence="3" type="ORF">H8730_04290</name>
</gene>
<dbReference type="PANTHER" id="PTHR30272:SF1">
    <property type="entry name" value="3-HYDROXYACYL-[ACYL-CARRIER-PROTEIN] DEHYDRATASE"/>
    <property type="match status" value="1"/>
</dbReference>
<dbReference type="Pfam" id="PF07977">
    <property type="entry name" value="FabA"/>
    <property type="match status" value="1"/>
</dbReference>
<keyword evidence="4" id="KW-1185">Reference proteome</keyword>
<dbReference type="SUPFAM" id="SSF54637">
    <property type="entry name" value="Thioesterase/thiol ester dehydrase-isomerase"/>
    <property type="match status" value="1"/>
</dbReference>
<reference evidence="3" key="1">
    <citation type="submission" date="2020-08" db="EMBL/GenBank/DDBJ databases">
        <title>Genome public.</title>
        <authorList>
            <person name="Liu C."/>
            <person name="Sun Q."/>
        </authorList>
    </citation>
    <scope>NUCLEOTIDE SEQUENCE</scope>
    <source>
        <strain evidence="3">NSJ-32</strain>
    </source>
</reference>
<organism evidence="3 4">
    <name type="scientific">Bianquea renquensis</name>
    <dbReference type="NCBI Taxonomy" id="2763661"/>
    <lineage>
        <taxon>Bacteria</taxon>
        <taxon>Bacillati</taxon>
        <taxon>Bacillota</taxon>
        <taxon>Clostridia</taxon>
        <taxon>Eubacteriales</taxon>
        <taxon>Bianqueaceae</taxon>
        <taxon>Bianquea</taxon>
    </lineage>
</organism>
<keyword evidence="2" id="KW-0456">Lyase</keyword>
<name>A0A926I1A1_9FIRM</name>
<evidence type="ECO:0000256" key="2">
    <source>
        <dbReference type="ARBA" id="ARBA00023239"/>
    </source>
</evidence>
<accession>A0A926I1A1</accession>
<dbReference type="CDD" id="cd01288">
    <property type="entry name" value="FabZ"/>
    <property type="match status" value="1"/>
</dbReference>
<dbReference type="Proteomes" id="UP000657006">
    <property type="component" value="Unassembled WGS sequence"/>
</dbReference>
<dbReference type="EMBL" id="JACRSQ010000004">
    <property type="protein sequence ID" value="MBC8542766.1"/>
    <property type="molecule type" value="Genomic_DNA"/>
</dbReference>
<dbReference type="InterPro" id="IPR013114">
    <property type="entry name" value="FabA_FabZ"/>
</dbReference>
<comment type="similarity">
    <text evidence="1">Belongs to the thioester dehydratase family. FabZ subfamily.</text>
</comment>
<sequence>MKQILSQDRIKEYLPHRDAMLLLHRLEVLETGQSIGYYHFSGEEWFFKGHFPGHPIVPGVVSCEIMAQSSCGLWLDELQGRRPLLTGITDMKFHKEIAPGDILSAVCQVEKVRPPFYYVTCKAYVDKKLCASGRLSFILQNTDRHRGDCDA</sequence>
<protein>
    <submittedName>
        <fullName evidence="3">Beta-hydroxyacyl-ACP dehydratase</fullName>
    </submittedName>
</protein>
<evidence type="ECO:0000256" key="1">
    <source>
        <dbReference type="ARBA" id="ARBA00009174"/>
    </source>
</evidence>
<evidence type="ECO:0000313" key="4">
    <source>
        <dbReference type="Proteomes" id="UP000657006"/>
    </source>
</evidence>
<comment type="caution">
    <text evidence="3">The sequence shown here is derived from an EMBL/GenBank/DDBJ whole genome shotgun (WGS) entry which is preliminary data.</text>
</comment>
<dbReference type="AlphaFoldDB" id="A0A926I1A1"/>
<proteinExistence type="inferred from homology"/>
<dbReference type="RefSeq" id="WP_249289442.1">
    <property type="nucleotide sequence ID" value="NZ_JACRSQ010000004.1"/>
</dbReference>
<evidence type="ECO:0000313" key="3">
    <source>
        <dbReference type="EMBL" id="MBC8542766.1"/>
    </source>
</evidence>
<dbReference type="GO" id="GO:0016829">
    <property type="term" value="F:lyase activity"/>
    <property type="evidence" value="ECO:0007669"/>
    <property type="project" value="UniProtKB-KW"/>
</dbReference>
<dbReference type="Gene3D" id="3.10.129.10">
    <property type="entry name" value="Hotdog Thioesterase"/>
    <property type="match status" value="1"/>
</dbReference>
<dbReference type="InterPro" id="IPR029069">
    <property type="entry name" value="HotDog_dom_sf"/>
</dbReference>